<dbReference type="InterPro" id="IPR011009">
    <property type="entry name" value="Kinase-like_dom_sf"/>
</dbReference>
<evidence type="ECO:0000313" key="3">
    <source>
        <dbReference type="EMBL" id="KAJ7207112.1"/>
    </source>
</evidence>
<comment type="caution">
    <text evidence="3">The sequence shown here is derived from an EMBL/GenBank/DDBJ whole genome shotgun (WGS) entry which is preliminary data.</text>
</comment>
<evidence type="ECO:0000256" key="1">
    <source>
        <dbReference type="SAM" id="MobiDB-lite"/>
    </source>
</evidence>
<accession>A0AAD6VC73</accession>
<dbReference type="EMBL" id="JARJCW010000037">
    <property type="protein sequence ID" value="KAJ7207112.1"/>
    <property type="molecule type" value="Genomic_DNA"/>
</dbReference>
<dbReference type="Proteomes" id="UP001219525">
    <property type="component" value="Unassembled WGS sequence"/>
</dbReference>
<dbReference type="GO" id="GO:0004672">
    <property type="term" value="F:protein kinase activity"/>
    <property type="evidence" value="ECO:0007669"/>
    <property type="project" value="InterPro"/>
</dbReference>
<evidence type="ECO:0000259" key="2">
    <source>
        <dbReference type="PROSITE" id="PS50011"/>
    </source>
</evidence>
<reference evidence="3" key="1">
    <citation type="submission" date="2023-03" db="EMBL/GenBank/DDBJ databases">
        <title>Massive genome expansion in bonnet fungi (Mycena s.s.) driven by repeated elements and novel gene families across ecological guilds.</title>
        <authorList>
            <consortium name="Lawrence Berkeley National Laboratory"/>
            <person name="Harder C.B."/>
            <person name="Miyauchi S."/>
            <person name="Viragh M."/>
            <person name="Kuo A."/>
            <person name="Thoen E."/>
            <person name="Andreopoulos B."/>
            <person name="Lu D."/>
            <person name="Skrede I."/>
            <person name="Drula E."/>
            <person name="Henrissat B."/>
            <person name="Morin E."/>
            <person name="Kohler A."/>
            <person name="Barry K."/>
            <person name="LaButti K."/>
            <person name="Morin E."/>
            <person name="Salamov A."/>
            <person name="Lipzen A."/>
            <person name="Mereny Z."/>
            <person name="Hegedus B."/>
            <person name="Baldrian P."/>
            <person name="Stursova M."/>
            <person name="Weitz H."/>
            <person name="Taylor A."/>
            <person name="Grigoriev I.V."/>
            <person name="Nagy L.G."/>
            <person name="Martin F."/>
            <person name="Kauserud H."/>
        </authorList>
    </citation>
    <scope>NUCLEOTIDE SEQUENCE</scope>
    <source>
        <strain evidence="3">9144</strain>
    </source>
</reference>
<name>A0AAD6VC73_9AGAR</name>
<dbReference type="GO" id="GO:0005524">
    <property type="term" value="F:ATP binding"/>
    <property type="evidence" value="ECO:0007669"/>
    <property type="project" value="InterPro"/>
</dbReference>
<dbReference type="Pfam" id="PF17667">
    <property type="entry name" value="Pkinase_fungal"/>
    <property type="match status" value="1"/>
</dbReference>
<evidence type="ECO:0000313" key="4">
    <source>
        <dbReference type="Proteomes" id="UP001219525"/>
    </source>
</evidence>
<dbReference type="PROSITE" id="PS50011">
    <property type="entry name" value="PROTEIN_KINASE_DOM"/>
    <property type="match status" value="1"/>
</dbReference>
<feature type="compositionally biased region" description="Basic and acidic residues" evidence="1">
    <location>
        <begin position="711"/>
        <end position="722"/>
    </location>
</feature>
<sequence length="728" mass="83319">MANVGHEIVRVPVEAFCRHYLPEVCDSLLDSTHQTILQSEAVADWKDFLKAPPSGENLYSELLEPIVDEICHLYAAQSNAERTVKFACRPHNTTASEIEGGSFRSDGIFYLANSSVPPYFGTANHQEWFSADVVANAEFKLKSTPEEVHKNRVQVVGGATHYIANDPRRTHMYSLTVEEDFCRLWYYCRSHCVKSEAFRLSQARDIRTFIHFVISMSFATEEDLGFDPTIRRRRNEDNTIYYEYKLNHTVYKTLSLISEHPAAAITGRGTRVWRVEVLDGTGTGTGTVRVLKDYWVDDVPDENGQCITENLILAKIYRRLDELRNLSPSDEPSLTDVPEAEREVVLRALQNYRDYFVNISSCETLKATRDICSGFRRCGVVEESRISLGEVQHPRSFLRRRHCRLLYDEECTAFYAIDNLEEAIQVLHDCVLGLQLLYLARFVHRDISPGNVLLYRHAGRCIGKLSDFEYAKPFSMNESVARNPKTGTPGFISVEVCLQRYLFLPPSAKIKMNGQIPFSFNFLHDMDSVLWITLYLFATRTLSNNAIDVTKTSNTFGLHFLDMFTTQRQDVFMEPLPSIESLHKLYAATYPSSCTPAGHSVFELLCDVQKSLCMDFWKVEQSVEKLRDVKSYSAIYGPVRETINKLLGWAKDLSSKQLYRVHYARPTDDVPPQEDRHDVPLQEELPVAAKEARKVQLRHVEDTAQCRALRRKEQDDQDDRSGGKMTTN</sequence>
<dbReference type="InterPro" id="IPR000719">
    <property type="entry name" value="Prot_kinase_dom"/>
</dbReference>
<feature type="region of interest" description="Disordered" evidence="1">
    <location>
        <begin position="706"/>
        <end position="728"/>
    </location>
</feature>
<dbReference type="Gene3D" id="1.10.510.10">
    <property type="entry name" value="Transferase(Phosphotransferase) domain 1"/>
    <property type="match status" value="1"/>
</dbReference>
<feature type="compositionally biased region" description="Basic and acidic residues" evidence="1">
    <location>
        <begin position="665"/>
        <end position="680"/>
    </location>
</feature>
<feature type="domain" description="Protein kinase" evidence="2">
    <location>
        <begin position="273"/>
        <end position="680"/>
    </location>
</feature>
<dbReference type="PANTHER" id="PTHR38248">
    <property type="entry name" value="FUNK1 6"/>
    <property type="match status" value="1"/>
</dbReference>
<keyword evidence="4" id="KW-1185">Reference proteome</keyword>
<dbReference type="PANTHER" id="PTHR38248:SF2">
    <property type="entry name" value="FUNK1 11"/>
    <property type="match status" value="1"/>
</dbReference>
<dbReference type="InterPro" id="IPR040976">
    <property type="entry name" value="Pkinase_fungal"/>
</dbReference>
<protein>
    <recommendedName>
        <fullName evidence="2">Protein kinase domain-containing protein</fullName>
    </recommendedName>
</protein>
<organism evidence="3 4">
    <name type="scientific">Mycena pura</name>
    <dbReference type="NCBI Taxonomy" id="153505"/>
    <lineage>
        <taxon>Eukaryota</taxon>
        <taxon>Fungi</taxon>
        <taxon>Dikarya</taxon>
        <taxon>Basidiomycota</taxon>
        <taxon>Agaricomycotina</taxon>
        <taxon>Agaricomycetes</taxon>
        <taxon>Agaricomycetidae</taxon>
        <taxon>Agaricales</taxon>
        <taxon>Marasmiineae</taxon>
        <taxon>Mycenaceae</taxon>
        <taxon>Mycena</taxon>
    </lineage>
</organism>
<dbReference type="InterPro" id="IPR008266">
    <property type="entry name" value="Tyr_kinase_AS"/>
</dbReference>
<feature type="region of interest" description="Disordered" evidence="1">
    <location>
        <begin position="664"/>
        <end position="685"/>
    </location>
</feature>
<gene>
    <name evidence="3" type="ORF">GGX14DRAFT_698270</name>
</gene>
<dbReference type="AlphaFoldDB" id="A0AAD6VC73"/>
<dbReference type="PROSITE" id="PS00109">
    <property type="entry name" value="PROTEIN_KINASE_TYR"/>
    <property type="match status" value="1"/>
</dbReference>
<dbReference type="SUPFAM" id="SSF56112">
    <property type="entry name" value="Protein kinase-like (PK-like)"/>
    <property type="match status" value="1"/>
</dbReference>
<proteinExistence type="predicted"/>